<keyword evidence="7" id="KW-1185">Reference proteome</keyword>
<evidence type="ECO:0000313" key="7">
    <source>
        <dbReference type="Proteomes" id="UP000887578"/>
    </source>
</evidence>
<feature type="transmembrane region" description="Helical" evidence="6">
    <location>
        <begin position="20"/>
        <end position="44"/>
    </location>
</feature>
<organism evidence="7 8">
    <name type="scientific">Panagrolaimus davidi</name>
    <dbReference type="NCBI Taxonomy" id="227884"/>
    <lineage>
        <taxon>Eukaryota</taxon>
        <taxon>Metazoa</taxon>
        <taxon>Ecdysozoa</taxon>
        <taxon>Nematoda</taxon>
        <taxon>Chromadorea</taxon>
        <taxon>Rhabditida</taxon>
        <taxon>Tylenchina</taxon>
        <taxon>Panagrolaimomorpha</taxon>
        <taxon>Panagrolaimoidea</taxon>
        <taxon>Panagrolaimidae</taxon>
        <taxon>Panagrolaimus</taxon>
    </lineage>
</organism>
<feature type="transmembrane region" description="Helical" evidence="6">
    <location>
        <begin position="368"/>
        <end position="388"/>
    </location>
</feature>
<sequence length="399" mass="44519">MEKNDPIGIFISKLPEKFRVFPVLFGAVLIHLSLGTYHTFGNMVPYMASYMKNRTNPEIEMDQLLWIPMFQGCFPFAMIIGGFLSTKFGPRFGAFIGCAFMSGGVFLSAFTIKSSLLLFMLTYGVMFGAGQGIAYVIAVSTVINWVPKSVGLFSGLVAGAFGISAAIFTPLQTALINPENFVANSEGYFTQPKLLERVPRIFILLSIVYTIMQIIGLIFICDPPKLVVSLPPQILSPSNKLFRRCFSDSALIDPSLKWLGIPQNKMSNILLAEQISVKRRVQNPRKISTVEKEIFTETDVEYYFSDTSEDSDDILLDALEHADFGPKIVLKSWTFYSLSVTLFCCSFYGNLYYNLYKTFANHFIDDDMFMAGVFSAGTIANAIARIGWGIIADKFSFQV</sequence>
<keyword evidence="2" id="KW-0813">Transport</keyword>
<accession>A0A914Q6Q1</accession>
<feature type="transmembrane region" description="Helical" evidence="6">
    <location>
        <begin position="335"/>
        <end position="356"/>
    </location>
</feature>
<feature type="transmembrane region" description="Helical" evidence="6">
    <location>
        <begin position="64"/>
        <end position="85"/>
    </location>
</feature>
<evidence type="ECO:0000256" key="2">
    <source>
        <dbReference type="ARBA" id="ARBA00022448"/>
    </source>
</evidence>
<comment type="subcellular location">
    <subcellularLocation>
        <location evidence="1">Membrane</location>
        <topology evidence="1">Multi-pass membrane protein</topology>
    </subcellularLocation>
</comment>
<evidence type="ECO:0000256" key="1">
    <source>
        <dbReference type="ARBA" id="ARBA00004141"/>
    </source>
</evidence>
<dbReference type="InterPro" id="IPR036259">
    <property type="entry name" value="MFS_trans_sf"/>
</dbReference>
<evidence type="ECO:0000256" key="4">
    <source>
        <dbReference type="ARBA" id="ARBA00022989"/>
    </source>
</evidence>
<feature type="transmembrane region" description="Helical" evidence="6">
    <location>
        <begin position="201"/>
        <end position="221"/>
    </location>
</feature>
<feature type="transmembrane region" description="Helical" evidence="6">
    <location>
        <begin position="116"/>
        <end position="138"/>
    </location>
</feature>
<dbReference type="Pfam" id="PF07690">
    <property type="entry name" value="MFS_1"/>
    <property type="match status" value="1"/>
</dbReference>
<feature type="transmembrane region" description="Helical" evidence="6">
    <location>
        <begin position="150"/>
        <end position="171"/>
    </location>
</feature>
<evidence type="ECO:0000256" key="3">
    <source>
        <dbReference type="ARBA" id="ARBA00022692"/>
    </source>
</evidence>
<name>A0A914Q6Q1_9BILA</name>
<dbReference type="GO" id="GO:0022857">
    <property type="term" value="F:transmembrane transporter activity"/>
    <property type="evidence" value="ECO:0007669"/>
    <property type="project" value="InterPro"/>
</dbReference>
<feature type="transmembrane region" description="Helical" evidence="6">
    <location>
        <begin position="92"/>
        <end position="110"/>
    </location>
</feature>
<dbReference type="InterPro" id="IPR011701">
    <property type="entry name" value="MFS"/>
</dbReference>
<dbReference type="GO" id="GO:0016020">
    <property type="term" value="C:membrane"/>
    <property type="evidence" value="ECO:0007669"/>
    <property type="project" value="UniProtKB-SubCell"/>
</dbReference>
<dbReference type="PANTHER" id="PTHR43385">
    <property type="entry name" value="RIBOFLAVIN TRANSPORTER RIBJ"/>
    <property type="match status" value="1"/>
</dbReference>
<dbReference type="InterPro" id="IPR052983">
    <property type="entry name" value="MFS_Riboflavin_Transporter"/>
</dbReference>
<evidence type="ECO:0000256" key="5">
    <source>
        <dbReference type="ARBA" id="ARBA00023136"/>
    </source>
</evidence>
<evidence type="ECO:0000256" key="6">
    <source>
        <dbReference type="SAM" id="Phobius"/>
    </source>
</evidence>
<keyword evidence="3 6" id="KW-0812">Transmembrane</keyword>
<protein>
    <submittedName>
        <fullName evidence="8">Uncharacterized protein</fullName>
    </submittedName>
</protein>
<evidence type="ECO:0000313" key="8">
    <source>
        <dbReference type="WBParaSite" id="PDA_v2.g26671.t1"/>
    </source>
</evidence>
<dbReference type="WBParaSite" id="PDA_v2.g26671.t1">
    <property type="protein sequence ID" value="PDA_v2.g26671.t1"/>
    <property type="gene ID" value="PDA_v2.g26671"/>
</dbReference>
<keyword evidence="4 6" id="KW-1133">Transmembrane helix</keyword>
<dbReference type="AlphaFoldDB" id="A0A914Q6Q1"/>
<dbReference type="Proteomes" id="UP000887578">
    <property type="component" value="Unplaced"/>
</dbReference>
<reference evidence="8" key="1">
    <citation type="submission" date="2022-11" db="UniProtKB">
        <authorList>
            <consortium name="WormBaseParasite"/>
        </authorList>
    </citation>
    <scope>IDENTIFICATION</scope>
</reference>
<dbReference type="PANTHER" id="PTHR43385:SF1">
    <property type="entry name" value="RIBOFLAVIN TRANSPORTER RIBJ"/>
    <property type="match status" value="1"/>
</dbReference>
<dbReference type="SUPFAM" id="SSF103473">
    <property type="entry name" value="MFS general substrate transporter"/>
    <property type="match status" value="1"/>
</dbReference>
<proteinExistence type="predicted"/>
<keyword evidence="5 6" id="KW-0472">Membrane</keyword>
<dbReference type="Gene3D" id="1.20.1250.20">
    <property type="entry name" value="MFS general substrate transporter like domains"/>
    <property type="match status" value="1"/>
</dbReference>